<dbReference type="InterPro" id="IPR024937">
    <property type="entry name" value="Domain_X"/>
</dbReference>
<dbReference type="SUPFAM" id="SSF56672">
    <property type="entry name" value="DNA/RNA polymerases"/>
    <property type="match status" value="1"/>
</dbReference>
<evidence type="ECO:0000313" key="3">
    <source>
        <dbReference type="Proteomes" id="UP001652431"/>
    </source>
</evidence>
<dbReference type="InterPro" id="IPR051083">
    <property type="entry name" value="GrpII_Intron_Splice-Mob/Def"/>
</dbReference>
<accession>A0ABT2RQF0</accession>
<dbReference type="RefSeq" id="WP_055218743.1">
    <property type="nucleotide sequence ID" value="NZ_JAOQJU010000023.1"/>
</dbReference>
<organism evidence="2 3">
    <name type="scientific">Dorea acetigenes</name>
    <dbReference type="NCBI Taxonomy" id="2981787"/>
    <lineage>
        <taxon>Bacteria</taxon>
        <taxon>Bacillati</taxon>
        <taxon>Bacillota</taxon>
        <taxon>Clostridia</taxon>
        <taxon>Lachnospirales</taxon>
        <taxon>Lachnospiraceae</taxon>
        <taxon>Dorea</taxon>
    </lineage>
</organism>
<dbReference type="Pfam" id="PF00078">
    <property type="entry name" value="RVT_1"/>
    <property type="match status" value="1"/>
</dbReference>
<comment type="caution">
    <text evidence="2">The sequence shown here is derived from an EMBL/GenBank/DDBJ whole genome shotgun (WGS) entry which is preliminary data.</text>
</comment>
<dbReference type="PANTHER" id="PTHR34047">
    <property type="entry name" value="NUCLEAR INTRON MATURASE 1, MITOCHONDRIAL-RELATED"/>
    <property type="match status" value="1"/>
</dbReference>
<keyword evidence="2" id="KW-0808">Transferase</keyword>
<proteinExistence type="predicted"/>
<protein>
    <submittedName>
        <fullName evidence="2">Reverse transcriptase domain-containing protein</fullName>
    </submittedName>
</protein>
<dbReference type="InterPro" id="IPR000477">
    <property type="entry name" value="RT_dom"/>
</dbReference>
<dbReference type="InterPro" id="IPR043502">
    <property type="entry name" value="DNA/RNA_pol_sf"/>
</dbReference>
<name>A0ABT2RQF0_9FIRM</name>
<evidence type="ECO:0000259" key="1">
    <source>
        <dbReference type="PROSITE" id="PS50878"/>
    </source>
</evidence>
<dbReference type="Pfam" id="PF21368">
    <property type="entry name" value="AI2M-like_HNH"/>
    <property type="match status" value="1"/>
</dbReference>
<dbReference type="InterPro" id="IPR049030">
    <property type="entry name" value="AI2M-like_HNH"/>
</dbReference>
<feature type="domain" description="Reverse transcriptase" evidence="1">
    <location>
        <begin position="69"/>
        <end position="366"/>
    </location>
</feature>
<dbReference type="CDD" id="cd01651">
    <property type="entry name" value="RT_G2_intron"/>
    <property type="match status" value="1"/>
</dbReference>
<sequence length="610" mass="71576">MRSPENVLESLKSKACNKSYKYERLYRNLYNPQFYLLAYQRIQAKPGNMTAGTDGKTIDGMGMARINALIEKMRDFSYQPNPARRTYIPKSNGKMRPLGIPSFDDKLIQEVVRLILESIYEPTFSDYSHGFRINRSCHTALKYVQKYFTGTKWFVEGDIKGCFDNVDHHVLIAILRKRIADEHFIGLLWKFLKAGYMEDWNYHNTYSGTPQGSIISPILANIYMNELDSYMAEYAEKFNCGNRRKINPAFKKKLDVCRGKEQRLKRNISKMSMEEKEGLIAEIRELRRSLKSIPYSDQMDDSYKRLCYIRYADDFLIGVIGSKEDAEQIKQDVGCFIRDKLHLEMSEEKTLITHGHDAAKFLGYEVTIAKGEHNKKTKTGDTRRVNNGKVLLYVPHDKWVKRLFSYDALKIKYDKQNGNKEVWEPVRRTRLLHLDDLEILNQYNAEIRGLYNYYRLANNVSVLNNFYYVMRYSMLKTFAGKYRTRISRIIRKYRQGKDFVVEYPKKNGKVGKVLFYNNGFRRDTKVESGNPDIVARIFENYGRNSLIKRLQANRCEWCGVENVPLEIHHIRKLKDLSGRKQWEIAMIGRKRKTMALCIDCHDKLHAGKLD</sequence>
<dbReference type="PROSITE" id="PS50878">
    <property type="entry name" value="RT_POL"/>
    <property type="match status" value="1"/>
</dbReference>
<dbReference type="Pfam" id="PF01348">
    <property type="entry name" value="Intron_maturas2"/>
    <property type="match status" value="1"/>
</dbReference>
<keyword evidence="3" id="KW-1185">Reference proteome</keyword>
<reference evidence="2 3" key="1">
    <citation type="journal article" date="2021" name="ISME Commun">
        <title>Automated analysis of genomic sequences facilitates high-throughput and comprehensive description of bacteria.</title>
        <authorList>
            <person name="Hitch T.C.A."/>
        </authorList>
    </citation>
    <scope>NUCLEOTIDE SEQUENCE [LARGE SCALE GENOMIC DNA]</scope>
    <source>
        <strain evidence="2 3">Sanger_03</strain>
    </source>
</reference>
<dbReference type="GO" id="GO:0003964">
    <property type="term" value="F:RNA-directed DNA polymerase activity"/>
    <property type="evidence" value="ECO:0007669"/>
    <property type="project" value="UniProtKB-KW"/>
</dbReference>
<evidence type="ECO:0000313" key="2">
    <source>
        <dbReference type="EMBL" id="MCU6687645.1"/>
    </source>
</evidence>
<keyword evidence="2" id="KW-0695">RNA-directed DNA polymerase</keyword>
<dbReference type="Proteomes" id="UP001652431">
    <property type="component" value="Unassembled WGS sequence"/>
</dbReference>
<dbReference type="EMBL" id="JAOQJU010000023">
    <property type="protein sequence ID" value="MCU6687645.1"/>
    <property type="molecule type" value="Genomic_DNA"/>
</dbReference>
<dbReference type="PANTHER" id="PTHR34047:SF8">
    <property type="entry name" value="PROTEIN YKFC"/>
    <property type="match status" value="1"/>
</dbReference>
<keyword evidence="2" id="KW-0548">Nucleotidyltransferase</keyword>
<gene>
    <name evidence="2" type="ORF">OCV99_14105</name>
</gene>